<evidence type="ECO:0000313" key="2">
    <source>
        <dbReference type="EMBL" id="KRK39463.1"/>
    </source>
</evidence>
<dbReference type="InterPro" id="IPR016040">
    <property type="entry name" value="NAD(P)-bd_dom"/>
</dbReference>
<dbReference type="RefSeq" id="WP_057904262.1">
    <property type="nucleotide sequence ID" value="NZ_AZDA01000043.1"/>
</dbReference>
<protein>
    <recommendedName>
        <fullName evidence="1">NAD(P)-binding domain-containing protein</fullName>
    </recommendedName>
</protein>
<keyword evidence="3" id="KW-1185">Reference proteome</keyword>
<feature type="domain" description="NAD(P)-binding" evidence="1">
    <location>
        <begin position="7"/>
        <end position="147"/>
    </location>
</feature>
<comment type="caution">
    <text evidence="2">The sequence shown here is derived from an EMBL/GenBank/DDBJ whole genome shotgun (WGS) entry which is preliminary data.</text>
</comment>
<dbReference type="AlphaFoldDB" id="A0A0R1H930"/>
<evidence type="ECO:0000259" key="1">
    <source>
        <dbReference type="Pfam" id="PF13460"/>
    </source>
</evidence>
<organism evidence="2 3">
    <name type="scientific">Loigolactobacillus bifermentans DSM 20003</name>
    <dbReference type="NCBI Taxonomy" id="1423726"/>
    <lineage>
        <taxon>Bacteria</taxon>
        <taxon>Bacillati</taxon>
        <taxon>Bacillota</taxon>
        <taxon>Bacilli</taxon>
        <taxon>Lactobacillales</taxon>
        <taxon>Lactobacillaceae</taxon>
        <taxon>Loigolactobacillus</taxon>
    </lineage>
</organism>
<accession>A0A0R1H930</accession>
<dbReference type="PATRIC" id="fig|1423726.3.peg.2523"/>
<dbReference type="InterPro" id="IPR036291">
    <property type="entry name" value="NAD(P)-bd_dom_sf"/>
</dbReference>
<dbReference type="Proteomes" id="UP000051461">
    <property type="component" value="Unassembled WGS sequence"/>
</dbReference>
<dbReference type="Gene3D" id="3.90.25.10">
    <property type="entry name" value="UDP-galactose 4-epimerase, domain 1"/>
    <property type="match status" value="1"/>
</dbReference>
<dbReference type="SUPFAM" id="SSF51735">
    <property type="entry name" value="NAD(P)-binding Rossmann-fold domains"/>
    <property type="match status" value="1"/>
</dbReference>
<dbReference type="OrthoDB" id="2149806at2"/>
<name>A0A0R1H930_9LACO</name>
<gene>
    <name evidence="2" type="ORF">FC07_GL002431</name>
</gene>
<dbReference type="PANTHER" id="PTHR43162:SF1">
    <property type="entry name" value="PRESTALK A DIFFERENTIATION PROTEIN A"/>
    <property type="match status" value="1"/>
</dbReference>
<dbReference type="Gene3D" id="3.40.50.720">
    <property type="entry name" value="NAD(P)-binding Rossmann-like Domain"/>
    <property type="match status" value="1"/>
</dbReference>
<dbReference type="STRING" id="1423726.FC07_GL002431"/>
<proteinExistence type="predicted"/>
<dbReference type="PANTHER" id="PTHR43162">
    <property type="match status" value="1"/>
</dbReference>
<sequence>MKYTLLGSLGNINRIVVPQLIQAGHDVTVITTNPQRQAQIEALGATAAVGTMTDVAFLTQQFTGRDVVYLMISGSDPDLFGSAKRQAEIFKTAVANAGVKKVVNLSSIAAQDKPAGTLYAYHFIEDALTSLPNVDVAFVRPTGFYNNLYANMTSIKAQHAIFNNIPSNAVHQYVAPSDIATKVFTLLTQVPTGKTIHYVISDTFTGDQLIAALAQALDLPDLKYVEITDDQFAAGLRQAGVPETIVGPYLQSTQYQKHPDQLYADLANHDVYTGQVKLADFAQQFAAAYRSGNGPQAHTVISK</sequence>
<reference evidence="2 3" key="1">
    <citation type="journal article" date="2015" name="Genome Announc.">
        <title>Expanding the biotechnology potential of lactobacilli through comparative genomics of 213 strains and associated genera.</title>
        <authorList>
            <person name="Sun Z."/>
            <person name="Harris H.M."/>
            <person name="McCann A."/>
            <person name="Guo C."/>
            <person name="Argimon S."/>
            <person name="Zhang W."/>
            <person name="Yang X."/>
            <person name="Jeffery I.B."/>
            <person name="Cooney J.C."/>
            <person name="Kagawa T.F."/>
            <person name="Liu W."/>
            <person name="Song Y."/>
            <person name="Salvetti E."/>
            <person name="Wrobel A."/>
            <person name="Rasinkangas P."/>
            <person name="Parkhill J."/>
            <person name="Rea M.C."/>
            <person name="O'Sullivan O."/>
            <person name="Ritari J."/>
            <person name="Douillard F.P."/>
            <person name="Paul Ross R."/>
            <person name="Yang R."/>
            <person name="Briner A.E."/>
            <person name="Felis G.E."/>
            <person name="de Vos W.M."/>
            <person name="Barrangou R."/>
            <person name="Klaenhammer T.R."/>
            <person name="Caufield P.W."/>
            <person name="Cui Y."/>
            <person name="Zhang H."/>
            <person name="O'Toole P.W."/>
        </authorList>
    </citation>
    <scope>NUCLEOTIDE SEQUENCE [LARGE SCALE GENOMIC DNA]</scope>
    <source>
        <strain evidence="2 3">DSM 20003</strain>
    </source>
</reference>
<evidence type="ECO:0000313" key="3">
    <source>
        <dbReference type="Proteomes" id="UP000051461"/>
    </source>
</evidence>
<dbReference type="EMBL" id="AZDA01000043">
    <property type="protein sequence ID" value="KRK39463.1"/>
    <property type="molecule type" value="Genomic_DNA"/>
</dbReference>
<dbReference type="InterPro" id="IPR051604">
    <property type="entry name" value="Ergot_Alk_Oxidoreductase"/>
</dbReference>
<dbReference type="Pfam" id="PF13460">
    <property type="entry name" value="NAD_binding_10"/>
    <property type="match status" value="1"/>
</dbReference>